<dbReference type="Proteomes" id="UP000634229">
    <property type="component" value="Unassembled WGS sequence"/>
</dbReference>
<keyword evidence="1" id="KW-0678">Repressor</keyword>
<evidence type="ECO:0000313" key="8">
    <source>
        <dbReference type="Proteomes" id="UP000634229"/>
    </source>
</evidence>
<dbReference type="Pfam" id="PF00440">
    <property type="entry name" value="TetR_N"/>
    <property type="match status" value="1"/>
</dbReference>
<dbReference type="RefSeq" id="WP_201882123.1">
    <property type="nucleotide sequence ID" value="NZ_JAERRF010000036.1"/>
</dbReference>
<dbReference type="PRINTS" id="PR00455">
    <property type="entry name" value="HTHTETR"/>
</dbReference>
<sequence>MQEEGNKTKLLDGALECIRTRGYGSTSSRDIARAAGVNVASINYHFGGKDQLLEQALTRCFDGWTDRLEAALAAADNASDLRGQLLGIFRATVDSFAATRPEIHSCIESFAPALRSDTLRAALADGYARVRQRAQDLTRQTLAPHGIPEPPNLPAITSVVLAIIDGLMIQWIADPSAPPSADEVVDALAILGAIATP</sequence>
<accession>A0ABS1NPL9</accession>
<evidence type="ECO:0000256" key="4">
    <source>
        <dbReference type="ARBA" id="ARBA00023163"/>
    </source>
</evidence>
<dbReference type="InterPro" id="IPR036271">
    <property type="entry name" value="Tet_transcr_reg_TetR-rel_C_sf"/>
</dbReference>
<gene>
    <name evidence="7" type="ORF">JK363_36490</name>
</gene>
<protein>
    <submittedName>
        <fullName evidence="7">TetR/AcrR family transcriptional regulator</fullName>
    </submittedName>
</protein>
<feature type="domain" description="HTH tetR-type" evidence="6">
    <location>
        <begin position="4"/>
        <end position="64"/>
    </location>
</feature>
<keyword evidence="3 5" id="KW-0238">DNA-binding</keyword>
<dbReference type="InterPro" id="IPR050109">
    <property type="entry name" value="HTH-type_TetR-like_transc_reg"/>
</dbReference>
<dbReference type="EMBL" id="JAERRF010000036">
    <property type="protein sequence ID" value="MBL1102034.1"/>
    <property type="molecule type" value="Genomic_DNA"/>
</dbReference>
<dbReference type="InterPro" id="IPR009057">
    <property type="entry name" value="Homeodomain-like_sf"/>
</dbReference>
<comment type="caution">
    <text evidence="7">The sequence shown here is derived from an EMBL/GenBank/DDBJ whole genome shotgun (WGS) entry which is preliminary data.</text>
</comment>
<evidence type="ECO:0000259" key="6">
    <source>
        <dbReference type="PROSITE" id="PS50977"/>
    </source>
</evidence>
<dbReference type="PANTHER" id="PTHR30055:SF219">
    <property type="entry name" value="TRANSCRIPTIONAL REGULATORY PROTEIN"/>
    <property type="match status" value="1"/>
</dbReference>
<organism evidence="7 8">
    <name type="scientific">Streptomyces coffeae</name>
    <dbReference type="NCBI Taxonomy" id="621382"/>
    <lineage>
        <taxon>Bacteria</taxon>
        <taxon>Bacillati</taxon>
        <taxon>Actinomycetota</taxon>
        <taxon>Actinomycetes</taxon>
        <taxon>Kitasatosporales</taxon>
        <taxon>Streptomycetaceae</taxon>
        <taxon>Streptomyces</taxon>
    </lineage>
</organism>
<keyword evidence="2" id="KW-0805">Transcription regulation</keyword>
<keyword evidence="8" id="KW-1185">Reference proteome</keyword>
<name>A0ABS1NPL9_9ACTN</name>
<evidence type="ECO:0000256" key="5">
    <source>
        <dbReference type="PROSITE-ProRule" id="PRU00335"/>
    </source>
</evidence>
<evidence type="ECO:0000256" key="2">
    <source>
        <dbReference type="ARBA" id="ARBA00023015"/>
    </source>
</evidence>
<dbReference type="SUPFAM" id="SSF46689">
    <property type="entry name" value="Homeodomain-like"/>
    <property type="match status" value="1"/>
</dbReference>
<dbReference type="SUPFAM" id="SSF48498">
    <property type="entry name" value="Tetracyclin repressor-like, C-terminal domain"/>
    <property type="match status" value="1"/>
</dbReference>
<proteinExistence type="predicted"/>
<dbReference type="InterPro" id="IPR039538">
    <property type="entry name" value="BetI_C"/>
</dbReference>
<keyword evidence="4" id="KW-0804">Transcription</keyword>
<dbReference type="PROSITE" id="PS50977">
    <property type="entry name" value="HTH_TETR_2"/>
    <property type="match status" value="1"/>
</dbReference>
<dbReference type="InterPro" id="IPR001647">
    <property type="entry name" value="HTH_TetR"/>
</dbReference>
<feature type="DNA-binding region" description="H-T-H motif" evidence="5">
    <location>
        <begin position="27"/>
        <end position="46"/>
    </location>
</feature>
<evidence type="ECO:0000256" key="3">
    <source>
        <dbReference type="ARBA" id="ARBA00023125"/>
    </source>
</evidence>
<reference evidence="7 8" key="1">
    <citation type="submission" date="2021-01" db="EMBL/GenBank/DDBJ databases">
        <title>WGS of actinomycetes isolated from Thailand.</title>
        <authorList>
            <person name="Thawai C."/>
        </authorList>
    </citation>
    <scope>NUCLEOTIDE SEQUENCE [LARGE SCALE GENOMIC DNA]</scope>
    <source>
        <strain evidence="7 8">CA1R205</strain>
    </source>
</reference>
<dbReference type="PANTHER" id="PTHR30055">
    <property type="entry name" value="HTH-TYPE TRANSCRIPTIONAL REGULATOR RUTR"/>
    <property type="match status" value="1"/>
</dbReference>
<evidence type="ECO:0000256" key="1">
    <source>
        <dbReference type="ARBA" id="ARBA00022491"/>
    </source>
</evidence>
<dbReference type="Gene3D" id="1.10.357.10">
    <property type="entry name" value="Tetracycline Repressor, domain 2"/>
    <property type="match status" value="1"/>
</dbReference>
<dbReference type="Pfam" id="PF13977">
    <property type="entry name" value="TetR_C_6"/>
    <property type="match status" value="1"/>
</dbReference>
<evidence type="ECO:0000313" key="7">
    <source>
        <dbReference type="EMBL" id="MBL1102034.1"/>
    </source>
</evidence>